<evidence type="ECO:0000313" key="1">
    <source>
        <dbReference type="EMBL" id="MBW0510479.1"/>
    </source>
</evidence>
<dbReference type="OrthoDB" id="8029976at2759"/>
<keyword evidence="2" id="KW-1185">Reference proteome</keyword>
<organism evidence="1 2">
    <name type="scientific">Austropuccinia psidii MF-1</name>
    <dbReference type="NCBI Taxonomy" id="1389203"/>
    <lineage>
        <taxon>Eukaryota</taxon>
        <taxon>Fungi</taxon>
        <taxon>Dikarya</taxon>
        <taxon>Basidiomycota</taxon>
        <taxon>Pucciniomycotina</taxon>
        <taxon>Pucciniomycetes</taxon>
        <taxon>Pucciniales</taxon>
        <taxon>Sphaerophragmiaceae</taxon>
        <taxon>Austropuccinia</taxon>
    </lineage>
</organism>
<evidence type="ECO:0000313" key="2">
    <source>
        <dbReference type="Proteomes" id="UP000765509"/>
    </source>
</evidence>
<dbReference type="AlphaFoldDB" id="A0A9Q3DWD3"/>
<sequence length="113" mass="12730">MALISESYGPCNITYYCSNRKHNPNCTSPLKEECFAKNPELRLSNSQNNKRKTVHNQNASAHISTDKALITCRASLPRNMESIVDCGAMHHMFNPKACFSTFEQTPPLEVIKI</sequence>
<proteinExistence type="predicted"/>
<comment type="caution">
    <text evidence="1">The sequence shown here is derived from an EMBL/GenBank/DDBJ whole genome shotgun (WGS) entry which is preliminary data.</text>
</comment>
<accession>A0A9Q3DWD3</accession>
<reference evidence="1" key="1">
    <citation type="submission" date="2021-03" db="EMBL/GenBank/DDBJ databases">
        <title>Draft genome sequence of rust myrtle Austropuccinia psidii MF-1, a brazilian biotype.</title>
        <authorList>
            <person name="Quecine M.C."/>
            <person name="Pachon D.M.R."/>
            <person name="Bonatelli M.L."/>
            <person name="Correr F.H."/>
            <person name="Franceschini L.M."/>
            <person name="Leite T.F."/>
            <person name="Margarido G.R.A."/>
            <person name="Almeida C.A."/>
            <person name="Ferrarezi J.A."/>
            <person name="Labate C.A."/>
        </authorList>
    </citation>
    <scope>NUCLEOTIDE SEQUENCE</scope>
    <source>
        <strain evidence="1">MF-1</strain>
    </source>
</reference>
<name>A0A9Q3DWD3_9BASI</name>
<dbReference type="Proteomes" id="UP000765509">
    <property type="component" value="Unassembled WGS sequence"/>
</dbReference>
<gene>
    <name evidence="1" type="ORF">O181_050194</name>
</gene>
<dbReference type="EMBL" id="AVOT02021580">
    <property type="protein sequence ID" value="MBW0510479.1"/>
    <property type="molecule type" value="Genomic_DNA"/>
</dbReference>
<protein>
    <submittedName>
        <fullName evidence="1">Uncharacterized protein</fullName>
    </submittedName>
</protein>